<sequence>MNNSGIINVFQPDLERGSEVSSWAKKMGYGSNKRYFYVQTPDYEDDKKNGFRVFMRACCFIHLKGNRDPSKFVVVKSTDMSPNARSWEPPKGQTEGKDGLHDKSKPLLNVLQDNLLREILEESKITDVSNMKHTGLVLQSREKEYDENTFFQYHVFQAFIDEEEFEKAKEKFAWYKQHPKAFHKLRKDNREKDEIGWFDPHSTKLYGSWSPSIVSMYLNSF</sequence>
<evidence type="ECO:0008006" key="3">
    <source>
        <dbReference type="Google" id="ProtNLM"/>
    </source>
</evidence>
<name>A0A6C0D860_9ZZZZ</name>
<dbReference type="InterPro" id="IPR015797">
    <property type="entry name" value="NUDIX_hydrolase-like_dom_sf"/>
</dbReference>
<dbReference type="Gene3D" id="3.90.79.10">
    <property type="entry name" value="Nucleoside Triphosphate Pyrophosphohydrolase"/>
    <property type="match status" value="1"/>
</dbReference>
<proteinExistence type="predicted"/>
<feature type="compositionally biased region" description="Basic and acidic residues" evidence="1">
    <location>
        <begin position="94"/>
        <end position="103"/>
    </location>
</feature>
<dbReference type="AlphaFoldDB" id="A0A6C0D860"/>
<accession>A0A6C0D860</accession>
<reference evidence="2" key="1">
    <citation type="journal article" date="2020" name="Nature">
        <title>Giant virus diversity and host interactions through global metagenomics.</title>
        <authorList>
            <person name="Schulz F."/>
            <person name="Roux S."/>
            <person name="Paez-Espino D."/>
            <person name="Jungbluth S."/>
            <person name="Walsh D.A."/>
            <person name="Denef V.J."/>
            <person name="McMahon K.D."/>
            <person name="Konstantinidis K.T."/>
            <person name="Eloe-Fadrosh E.A."/>
            <person name="Kyrpides N.C."/>
            <person name="Woyke T."/>
        </authorList>
    </citation>
    <scope>NUCLEOTIDE SEQUENCE</scope>
    <source>
        <strain evidence="2">GVMAG-M-3300023174-129</strain>
    </source>
</reference>
<evidence type="ECO:0000313" key="2">
    <source>
        <dbReference type="EMBL" id="QHT12334.1"/>
    </source>
</evidence>
<dbReference type="EMBL" id="MN739543">
    <property type="protein sequence ID" value="QHT12334.1"/>
    <property type="molecule type" value="Genomic_DNA"/>
</dbReference>
<evidence type="ECO:0000256" key="1">
    <source>
        <dbReference type="SAM" id="MobiDB-lite"/>
    </source>
</evidence>
<protein>
    <recommendedName>
        <fullName evidence="3">Nudix hydrolase domain-containing protein</fullName>
    </recommendedName>
</protein>
<feature type="region of interest" description="Disordered" evidence="1">
    <location>
        <begin position="81"/>
        <end position="103"/>
    </location>
</feature>
<dbReference type="SUPFAM" id="SSF55811">
    <property type="entry name" value="Nudix"/>
    <property type="match status" value="1"/>
</dbReference>
<organism evidence="2">
    <name type="scientific">viral metagenome</name>
    <dbReference type="NCBI Taxonomy" id="1070528"/>
    <lineage>
        <taxon>unclassified sequences</taxon>
        <taxon>metagenomes</taxon>
        <taxon>organismal metagenomes</taxon>
    </lineage>
</organism>